<dbReference type="EMBL" id="RWGY01000051">
    <property type="protein sequence ID" value="TVU05308.1"/>
    <property type="molecule type" value="Genomic_DNA"/>
</dbReference>
<keyword evidence="7" id="KW-1185">Reference proteome</keyword>
<evidence type="ECO:0000256" key="2">
    <source>
        <dbReference type="ARBA" id="ARBA00022737"/>
    </source>
</evidence>
<evidence type="ECO:0008006" key="8">
    <source>
        <dbReference type="Google" id="ProtNLM"/>
    </source>
</evidence>
<evidence type="ECO:0000256" key="3">
    <source>
        <dbReference type="ARBA" id="ARBA00022946"/>
    </source>
</evidence>
<dbReference type="PANTHER" id="PTHR47936">
    <property type="entry name" value="PPR_LONG DOMAIN-CONTAINING PROTEIN"/>
    <property type="match status" value="1"/>
</dbReference>
<name>A0A5J9T2Y3_9POAL</name>
<proteinExistence type="inferred from homology"/>
<protein>
    <recommendedName>
        <fullName evidence="8">Pentacotripeptide-repeat region of PRORP domain-containing protein</fullName>
    </recommendedName>
</protein>
<evidence type="ECO:0000313" key="6">
    <source>
        <dbReference type="EMBL" id="TVU05308.1"/>
    </source>
</evidence>
<dbReference type="Pfam" id="PF13041">
    <property type="entry name" value="PPR_2"/>
    <property type="match status" value="2"/>
</dbReference>
<feature type="compositionally biased region" description="Low complexity" evidence="5">
    <location>
        <begin position="113"/>
        <end position="123"/>
    </location>
</feature>
<feature type="non-terminal residue" evidence="6">
    <location>
        <position position="1"/>
    </location>
</feature>
<dbReference type="PANTHER" id="PTHR47936:SF8">
    <property type="entry name" value="PENTATRICOPEPTIDE REPEAT-CONTAINING PROTEIN"/>
    <property type="match status" value="1"/>
</dbReference>
<dbReference type="GO" id="GO:0009507">
    <property type="term" value="C:chloroplast"/>
    <property type="evidence" value="ECO:0007669"/>
    <property type="project" value="TreeGrafter"/>
</dbReference>
<dbReference type="GO" id="GO:0010019">
    <property type="term" value="P:chloroplast-nucleus signaling pathway"/>
    <property type="evidence" value="ECO:0007669"/>
    <property type="project" value="TreeGrafter"/>
</dbReference>
<dbReference type="Gene3D" id="1.25.40.10">
    <property type="entry name" value="Tetratricopeptide repeat domain"/>
    <property type="match status" value="2"/>
</dbReference>
<sequence>MSIHQAFMWPIQVQTSGSKKPWALAHRSRRCVAPPRSTPPPPSPTSRDLAAPHAHDHRLRALESRPPPRHQAVPDALPRRHPQPLRRLRRRRAHRNRRGSLPGSGPHSRHPFSAHAHSPHPADFPTIAACRAAISASKGSRRRQPSPSPSDASTTVAKDPAPAEQPALVRIKHERDPERLYELFRANAHNRLVVENRFAFEDTVARLAGARRNDLVEEILEQHKALPQGRREGFVVRIIGLYGMARMPGHALKTFQEMEMYGCPRTAKSLNATMKVLVRARLFHEVMQLIEDGPEKYGVKLDDISYNTVVKMLCDMGELRAAYQTMQEMEKEGLRPDVITYTTLMAAFYKYGQREVGDGLWNLMRLRGCEPTLASYNVRIQFLINRRRGWQANELVRKMYSAGIKPDEITYNLVIKGFFMMGEHEMAKTVFGAMHGRGCKPNGKVYQTMVHYLCNKRDFDLAFRLCKDSMEKNWFPSVDTINRLLKGLMGISKDRNAKEIMRLLTGRKPSYSNHEMEVFKGIVSQFAVT</sequence>
<gene>
    <name evidence="6" type="ORF">EJB05_48466</name>
</gene>
<keyword evidence="3" id="KW-0809">Transit peptide</keyword>
<organism evidence="6 7">
    <name type="scientific">Eragrostis curvula</name>
    <name type="common">weeping love grass</name>
    <dbReference type="NCBI Taxonomy" id="38414"/>
    <lineage>
        <taxon>Eukaryota</taxon>
        <taxon>Viridiplantae</taxon>
        <taxon>Streptophyta</taxon>
        <taxon>Embryophyta</taxon>
        <taxon>Tracheophyta</taxon>
        <taxon>Spermatophyta</taxon>
        <taxon>Magnoliopsida</taxon>
        <taxon>Liliopsida</taxon>
        <taxon>Poales</taxon>
        <taxon>Poaceae</taxon>
        <taxon>PACMAD clade</taxon>
        <taxon>Chloridoideae</taxon>
        <taxon>Eragrostideae</taxon>
        <taxon>Eragrostidinae</taxon>
        <taxon>Eragrostis</taxon>
    </lineage>
</organism>
<dbReference type="Gramene" id="TVU05308">
    <property type="protein sequence ID" value="TVU05308"/>
    <property type="gene ID" value="EJB05_48466"/>
</dbReference>
<dbReference type="NCBIfam" id="TIGR00756">
    <property type="entry name" value="PPR"/>
    <property type="match status" value="4"/>
</dbReference>
<evidence type="ECO:0000313" key="7">
    <source>
        <dbReference type="Proteomes" id="UP000324897"/>
    </source>
</evidence>
<feature type="repeat" description="PPR" evidence="4">
    <location>
        <begin position="407"/>
        <end position="441"/>
    </location>
</feature>
<comment type="similarity">
    <text evidence="1">Belongs to the PPR family. P subfamily.</text>
</comment>
<dbReference type="Pfam" id="PF01535">
    <property type="entry name" value="PPR"/>
    <property type="match status" value="1"/>
</dbReference>
<dbReference type="InterPro" id="IPR011990">
    <property type="entry name" value="TPR-like_helical_dom_sf"/>
</dbReference>
<dbReference type="Proteomes" id="UP000324897">
    <property type="component" value="Unassembled WGS sequence"/>
</dbReference>
<evidence type="ECO:0000256" key="1">
    <source>
        <dbReference type="ARBA" id="ARBA00007626"/>
    </source>
</evidence>
<evidence type="ECO:0000256" key="5">
    <source>
        <dbReference type="SAM" id="MobiDB-lite"/>
    </source>
</evidence>
<feature type="repeat" description="PPR" evidence="4">
    <location>
        <begin position="337"/>
        <end position="371"/>
    </location>
</feature>
<keyword evidence="2" id="KW-0677">Repeat</keyword>
<feature type="repeat" description="PPR" evidence="4">
    <location>
        <begin position="302"/>
        <end position="336"/>
    </location>
</feature>
<dbReference type="GO" id="GO:0031930">
    <property type="term" value="P:mitochondria-nucleus signaling pathway"/>
    <property type="evidence" value="ECO:0007669"/>
    <property type="project" value="TreeGrafter"/>
</dbReference>
<dbReference type="InterPro" id="IPR002885">
    <property type="entry name" value="PPR_rpt"/>
</dbReference>
<reference evidence="6 7" key="1">
    <citation type="journal article" date="2019" name="Sci. Rep.">
        <title>A high-quality genome of Eragrostis curvula grass provides insights into Poaceae evolution and supports new strategies to enhance forage quality.</title>
        <authorList>
            <person name="Carballo J."/>
            <person name="Santos B.A.C.M."/>
            <person name="Zappacosta D."/>
            <person name="Garbus I."/>
            <person name="Selva J.P."/>
            <person name="Gallo C.A."/>
            <person name="Diaz A."/>
            <person name="Albertini E."/>
            <person name="Caccamo M."/>
            <person name="Echenique V."/>
        </authorList>
    </citation>
    <scope>NUCLEOTIDE SEQUENCE [LARGE SCALE GENOMIC DNA]</scope>
    <source>
        <strain evidence="7">cv. Victoria</strain>
        <tissue evidence="6">Leaf</tissue>
    </source>
</reference>
<feature type="region of interest" description="Disordered" evidence="5">
    <location>
        <begin position="135"/>
        <end position="167"/>
    </location>
</feature>
<comment type="caution">
    <text evidence="6">The sequence shown here is derived from an EMBL/GenBank/DDBJ whole genome shotgun (WGS) entry which is preliminary data.</text>
</comment>
<dbReference type="PROSITE" id="PS51375">
    <property type="entry name" value="PPR"/>
    <property type="match status" value="3"/>
</dbReference>
<accession>A0A5J9T2Y3</accession>
<dbReference type="AlphaFoldDB" id="A0A5J9T2Y3"/>
<feature type="region of interest" description="Disordered" evidence="5">
    <location>
        <begin position="15"/>
        <end position="123"/>
    </location>
</feature>
<evidence type="ECO:0000256" key="4">
    <source>
        <dbReference type="PROSITE-ProRule" id="PRU00708"/>
    </source>
</evidence>
<dbReference type="OrthoDB" id="185373at2759"/>
<feature type="compositionally biased region" description="Basic residues" evidence="5">
    <location>
        <begin position="79"/>
        <end position="98"/>
    </location>
</feature>